<evidence type="ECO:0000256" key="3">
    <source>
        <dbReference type="ARBA" id="ARBA00022448"/>
    </source>
</evidence>
<evidence type="ECO:0000313" key="21">
    <source>
        <dbReference type="Proteomes" id="UP000183649"/>
    </source>
</evidence>
<evidence type="ECO:0000256" key="2">
    <source>
        <dbReference type="ARBA" id="ARBA00007241"/>
    </source>
</evidence>
<comment type="function">
    <text evidence="18">Required to facilitate the formation of correct disulfide bonds in some periplasmic proteins and for the assembly of the periplasmic c-type cytochromes. Acts by transferring electrons from cytoplasmic thioredoxin to the periplasm. This transfer involves a cascade of disulfide bond formation and reduction steps.</text>
</comment>
<evidence type="ECO:0000256" key="18">
    <source>
        <dbReference type="HAMAP-Rule" id="MF_00399"/>
    </source>
</evidence>
<dbReference type="InterPro" id="IPR035671">
    <property type="entry name" value="DsbD_gamma"/>
</dbReference>
<dbReference type="OrthoDB" id="9811036at2"/>
<dbReference type="InterPro" id="IPR017937">
    <property type="entry name" value="Thioredoxin_CS"/>
</dbReference>
<dbReference type="PANTHER" id="PTHR32234">
    <property type="entry name" value="THIOL:DISULFIDE INTERCHANGE PROTEIN DSBD"/>
    <property type="match status" value="1"/>
</dbReference>
<evidence type="ECO:0000256" key="1">
    <source>
        <dbReference type="ARBA" id="ARBA00004429"/>
    </source>
</evidence>
<evidence type="ECO:0000256" key="8">
    <source>
        <dbReference type="ARBA" id="ARBA00022748"/>
    </source>
</evidence>
<feature type="transmembrane region" description="Helical" evidence="18">
    <location>
        <begin position="410"/>
        <end position="436"/>
    </location>
</feature>
<feature type="transmembrane region" description="Helical" evidence="18">
    <location>
        <begin position="374"/>
        <end position="404"/>
    </location>
</feature>
<protein>
    <recommendedName>
        <fullName evidence="18">Thiol:disulfide interchange protein DsbD</fullName>
        <ecNumber evidence="18">1.8.1.8</ecNumber>
    </recommendedName>
    <alternativeName>
        <fullName evidence="18">Protein-disulfide reductase</fullName>
        <shortName evidence="18">Disulfide reductase</shortName>
    </alternativeName>
</protein>
<dbReference type="RefSeq" id="WP_055449112.1">
    <property type="nucleotide sequence ID" value="NZ_CYHF01000001.1"/>
</dbReference>
<dbReference type="EMBL" id="CYHF01000001">
    <property type="protein sequence ID" value="CUA93205.1"/>
    <property type="molecule type" value="Genomic_DNA"/>
</dbReference>
<feature type="domain" description="Thioredoxin" evidence="19">
    <location>
        <begin position="537"/>
        <end position="664"/>
    </location>
</feature>
<keyword evidence="14 18" id="KW-1015">Disulfide bond</keyword>
<comment type="subcellular location">
    <subcellularLocation>
        <location evidence="1 18">Cell inner membrane</location>
        <topology evidence="1 18">Multi-pass membrane protein</topology>
    </subcellularLocation>
</comment>
<dbReference type="GO" id="GO:0045454">
    <property type="term" value="P:cell redox homeostasis"/>
    <property type="evidence" value="ECO:0007669"/>
    <property type="project" value="TreeGrafter"/>
</dbReference>
<dbReference type="Gene3D" id="2.60.40.1250">
    <property type="entry name" value="Thiol:disulfide interchange protein DsbD, N-terminal domain"/>
    <property type="match status" value="1"/>
</dbReference>
<dbReference type="Pfam" id="PF00085">
    <property type="entry name" value="Thioredoxin"/>
    <property type="match status" value="1"/>
</dbReference>
<keyword evidence="4 18" id="KW-1003">Cell membrane</keyword>
<evidence type="ECO:0000256" key="12">
    <source>
        <dbReference type="ARBA" id="ARBA00023027"/>
    </source>
</evidence>
<feature type="transmembrane region" description="Helical" evidence="18">
    <location>
        <begin position="504"/>
        <end position="525"/>
    </location>
</feature>
<dbReference type="PROSITE" id="PS00194">
    <property type="entry name" value="THIOREDOXIN_1"/>
    <property type="match status" value="1"/>
</dbReference>
<proteinExistence type="inferred from homology"/>
<evidence type="ECO:0000256" key="15">
    <source>
        <dbReference type="ARBA" id="ARBA00023284"/>
    </source>
</evidence>
<dbReference type="InterPro" id="IPR013766">
    <property type="entry name" value="Thioredoxin_domain"/>
</dbReference>
<keyword evidence="11 18" id="KW-0560">Oxidoreductase</keyword>
<evidence type="ECO:0000256" key="14">
    <source>
        <dbReference type="ARBA" id="ARBA00023157"/>
    </source>
</evidence>
<dbReference type="HAMAP" id="MF_00399">
    <property type="entry name" value="DbsD"/>
    <property type="match status" value="1"/>
</dbReference>
<reference evidence="21" key="1">
    <citation type="submission" date="2015-08" db="EMBL/GenBank/DDBJ databases">
        <authorList>
            <person name="Varghese N."/>
        </authorList>
    </citation>
    <scope>NUCLEOTIDE SEQUENCE [LARGE SCALE GENOMIC DNA]</scope>
    <source>
        <strain evidence="21">DSM 18181</strain>
    </source>
</reference>
<dbReference type="InterPro" id="IPR036929">
    <property type="entry name" value="DsbDN_sf"/>
</dbReference>
<comment type="similarity">
    <text evidence="2 18">Belongs to the thioredoxin family. DsbD subfamily.</text>
</comment>
<keyword evidence="15 18" id="KW-0676">Redox-active center</keyword>
<dbReference type="Gene3D" id="3.40.30.10">
    <property type="entry name" value="Glutaredoxin"/>
    <property type="match status" value="1"/>
</dbReference>
<feature type="transmembrane region" description="Helical" evidence="18">
    <location>
        <begin position="448"/>
        <end position="466"/>
    </location>
</feature>
<dbReference type="STRING" id="339866.GCA_001418255_00142"/>
<evidence type="ECO:0000256" key="6">
    <source>
        <dbReference type="ARBA" id="ARBA00022692"/>
    </source>
</evidence>
<dbReference type="SUPFAM" id="SSF52833">
    <property type="entry name" value="Thioredoxin-like"/>
    <property type="match status" value="1"/>
</dbReference>
<evidence type="ECO:0000259" key="19">
    <source>
        <dbReference type="PROSITE" id="PS51352"/>
    </source>
</evidence>
<dbReference type="PROSITE" id="PS51352">
    <property type="entry name" value="THIOREDOXIN_2"/>
    <property type="match status" value="1"/>
</dbReference>
<dbReference type="GO" id="GO:0047134">
    <property type="term" value="F:protein-disulfide reductase [NAD(P)H] activity"/>
    <property type="evidence" value="ECO:0007669"/>
    <property type="project" value="UniProtKB-UniRule"/>
</dbReference>
<dbReference type="Proteomes" id="UP000183649">
    <property type="component" value="Unassembled WGS sequence"/>
</dbReference>
<dbReference type="CDD" id="cd02953">
    <property type="entry name" value="DsbDgamma"/>
    <property type="match status" value="1"/>
</dbReference>
<comment type="catalytic activity">
    <reaction evidence="16 18">
        <text>[protein]-dithiol + NAD(+) = [protein]-disulfide + NADH + H(+)</text>
        <dbReference type="Rhea" id="RHEA:18749"/>
        <dbReference type="Rhea" id="RHEA-COMP:10593"/>
        <dbReference type="Rhea" id="RHEA-COMP:10594"/>
        <dbReference type="ChEBI" id="CHEBI:15378"/>
        <dbReference type="ChEBI" id="CHEBI:29950"/>
        <dbReference type="ChEBI" id="CHEBI:50058"/>
        <dbReference type="ChEBI" id="CHEBI:57540"/>
        <dbReference type="ChEBI" id="CHEBI:57945"/>
        <dbReference type="EC" id="1.8.1.8"/>
    </reaction>
</comment>
<keyword evidence="10 18" id="KW-1133">Transmembrane helix</keyword>
<keyword evidence="8 18" id="KW-0201">Cytochrome c-type biogenesis</keyword>
<comment type="catalytic activity">
    <reaction evidence="17 18">
        <text>[protein]-dithiol + NADP(+) = [protein]-disulfide + NADPH + H(+)</text>
        <dbReference type="Rhea" id="RHEA:18753"/>
        <dbReference type="Rhea" id="RHEA-COMP:10593"/>
        <dbReference type="Rhea" id="RHEA-COMP:10594"/>
        <dbReference type="ChEBI" id="CHEBI:15378"/>
        <dbReference type="ChEBI" id="CHEBI:29950"/>
        <dbReference type="ChEBI" id="CHEBI:50058"/>
        <dbReference type="ChEBI" id="CHEBI:57783"/>
        <dbReference type="ChEBI" id="CHEBI:58349"/>
        <dbReference type="EC" id="1.8.1.8"/>
    </reaction>
</comment>
<dbReference type="GO" id="GO:0005886">
    <property type="term" value="C:plasma membrane"/>
    <property type="evidence" value="ECO:0007669"/>
    <property type="project" value="UniProtKB-SubCell"/>
</dbReference>
<dbReference type="GO" id="GO:0017004">
    <property type="term" value="P:cytochrome complex assembly"/>
    <property type="evidence" value="ECO:0007669"/>
    <property type="project" value="UniProtKB-UniRule"/>
</dbReference>
<keyword evidence="6 18" id="KW-0812">Transmembrane</keyword>
<evidence type="ECO:0000256" key="7">
    <source>
        <dbReference type="ARBA" id="ARBA00022729"/>
    </source>
</evidence>
<dbReference type="SUPFAM" id="SSF74863">
    <property type="entry name" value="Thiol:disulfide interchange protein DsbD, N-terminal domain (DsbD-alpha)"/>
    <property type="match status" value="1"/>
</dbReference>
<keyword evidence="9 18" id="KW-0249">Electron transport</keyword>
<evidence type="ECO:0000256" key="17">
    <source>
        <dbReference type="ARBA" id="ARBA00047804"/>
    </source>
</evidence>
<keyword evidence="3 18" id="KW-0813">Transport</keyword>
<keyword evidence="13 18" id="KW-0472">Membrane</keyword>
<keyword evidence="21" id="KW-1185">Reference proteome</keyword>
<sequence length="664" mass="68412">MPSHDSSASIKPGLWGLLGRVVLGLSLLWAGLILPLAQAQQGDFLPPDEAFQFSAKAQDAKTVLLQFKAAKGYYMYQERFHFESQTPGVELGKPGFPPAHVIFDKNLGHEVAHYRDLVSIPLPVLKAPASFKMLVTYQGCADAGLCYPPIEKLATVSLSGFGGNGTVTISEPDDEGAAAPAAGASGASGLVQGLMGAASGAKATSAASASAPSIAPGAGAGQGAAPPAAAPVVASGGESSRIGAALASGSLLSIVPMFLVFGLLLAFTPCVLPMIPILSSIIVGQGEKVSRGRGFALAVAYSLGMAIVYTAFGVAAGLLGQGLAASLQNPWVLSVFAALLVLLSLSMFGFYELQVPSSLQSKLSSTSDKMQGGHFAGVFVMGGISALIVGPCVAAPLAGALLYISQTGNALIGGVALFSLAAGMSLPLLLVGLGAGTLLPRAGGWMDGVKAFFGVLLIATALYMIAPVLPTWLLMVLWALLFLISASYLRVFDRLPDEASGWKRLFKGFGVALAVAGVVLLVGLASGNRNLLQPLAGLGGTAGENAAAPAVQFQRIKTVTDLDRIVAASSKPVMLDFYADWCVSCKEMEHFTFTDPAVARQMAGFTLIQADVTNNTADDKALLKRFQLFGPPGIIFFKGGKEVGRVVGFEDAKTFLASMQRAGV</sequence>
<dbReference type="EC" id="1.8.1.8" evidence="18"/>
<dbReference type="Pfam" id="PF02683">
    <property type="entry name" value="DsbD_TM"/>
    <property type="match status" value="1"/>
</dbReference>
<feature type="disulfide bond" description="Redox-active" evidence="18">
    <location>
        <begin position="270"/>
        <end position="392"/>
    </location>
</feature>
<dbReference type="InterPro" id="IPR022910">
    <property type="entry name" value="Thiol_diS_interchange_DbsD"/>
</dbReference>
<accession>A0A0K6HQL0</accession>
<evidence type="ECO:0000256" key="10">
    <source>
        <dbReference type="ARBA" id="ARBA00022989"/>
    </source>
</evidence>
<evidence type="ECO:0000256" key="13">
    <source>
        <dbReference type="ARBA" id="ARBA00023136"/>
    </source>
</evidence>
<dbReference type="GO" id="GO:0009055">
    <property type="term" value="F:electron transfer activity"/>
    <property type="evidence" value="ECO:0007669"/>
    <property type="project" value="UniProtKB-UniRule"/>
</dbReference>
<dbReference type="NCBIfam" id="NF001419">
    <property type="entry name" value="PRK00293.1"/>
    <property type="match status" value="1"/>
</dbReference>
<evidence type="ECO:0000256" key="4">
    <source>
        <dbReference type="ARBA" id="ARBA00022475"/>
    </source>
</evidence>
<dbReference type="AlphaFoldDB" id="A0A0K6HQL0"/>
<feature type="transmembrane region" description="Helical" evidence="18">
    <location>
        <begin position="472"/>
        <end position="492"/>
    </location>
</feature>
<feature type="disulfide bond" description="Redox-active" evidence="18">
    <location>
        <begin position="582"/>
        <end position="585"/>
    </location>
</feature>
<organism evidence="20 21">
    <name type="scientific">Thiomonas bhubaneswarensis</name>
    <dbReference type="NCBI Taxonomy" id="339866"/>
    <lineage>
        <taxon>Bacteria</taxon>
        <taxon>Pseudomonadati</taxon>
        <taxon>Pseudomonadota</taxon>
        <taxon>Betaproteobacteria</taxon>
        <taxon>Burkholderiales</taxon>
        <taxon>Thiomonas</taxon>
    </lineage>
</organism>
<evidence type="ECO:0000256" key="16">
    <source>
        <dbReference type="ARBA" id="ARBA00047388"/>
    </source>
</evidence>
<evidence type="ECO:0000256" key="11">
    <source>
        <dbReference type="ARBA" id="ARBA00023002"/>
    </source>
</evidence>
<name>A0A0K6HQL0_9BURK</name>
<feature type="transmembrane region" description="Helical" evidence="18">
    <location>
        <begin position="295"/>
        <end position="319"/>
    </location>
</feature>
<gene>
    <name evidence="18" type="primary">dsbD</name>
    <name evidence="20" type="ORF">Ga0061069_101143</name>
</gene>
<dbReference type="PANTHER" id="PTHR32234:SF0">
    <property type="entry name" value="THIOL:DISULFIDE INTERCHANGE PROTEIN DSBD"/>
    <property type="match status" value="1"/>
</dbReference>
<keyword evidence="12 18" id="KW-0520">NAD</keyword>
<evidence type="ECO:0000256" key="9">
    <source>
        <dbReference type="ARBA" id="ARBA00022982"/>
    </source>
</evidence>
<dbReference type="Pfam" id="PF11412">
    <property type="entry name" value="DsbD_N"/>
    <property type="match status" value="1"/>
</dbReference>
<keyword evidence="5 18" id="KW-0997">Cell inner membrane</keyword>
<feature type="transmembrane region" description="Helical" evidence="18">
    <location>
        <begin position="331"/>
        <end position="353"/>
    </location>
</feature>
<evidence type="ECO:0000313" key="20">
    <source>
        <dbReference type="EMBL" id="CUA93205.1"/>
    </source>
</evidence>
<dbReference type="InterPro" id="IPR036249">
    <property type="entry name" value="Thioredoxin-like_sf"/>
</dbReference>
<feature type="transmembrane region" description="Helical" evidence="18">
    <location>
        <begin position="258"/>
        <end position="283"/>
    </location>
</feature>
<dbReference type="InterPro" id="IPR028250">
    <property type="entry name" value="DsbDN"/>
</dbReference>
<keyword evidence="7" id="KW-0732">Signal</keyword>
<evidence type="ECO:0000256" key="5">
    <source>
        <dbReference type="ARBA" id="ARBA00022519"/>
    </source>
</evidence>
<feature type="disulfide bond" description="Redox-active" evidence="18">
    <location>
        <begin position="140"/>
        <end position="146"/>
    </location>
</feature>
<dbReference type="InterPro" id="IPR003834">
    <property type="entry name" value="Cyt_c_assmbl_TM_dom"/>
</dbReference>